<evidence type="ECO:0000313" key="11">
    <source>
        <dbReference type="Proteomes" id="UP001501508"/>
    </source>
</evidence>
<keyword evidence="11" id="KW-1185">Reference proteome</keyword>
<dbReference type="Proteomes" id="UP001501508">
    <property type="component" value="Unassembled WGS sequence"/>
</dbReference>
<evidence type="ECO:0000256" key="5">
    <source>
        <dbReference type="ARBA" id="ARBA00023136"/>
    </source>
</evidence>
<evidence type="ECO:0000256" key="6">
    <source>
        <dbReference type="ARBA" id="ARBA00023237"/>
    </source>
</evidence>
<dbReference type="NCBIfam" id="TIGR04057">
    <property type="entry name" value="SusC_RagA_signa"/>
    <property type="match status" value="1"/>
</dbReference>
<feature type="transmembrane region" description="Helical" evidence="8">
    <location>
        <begin position="21"/>
        <end position="39"/>
    </location>
</feature>
<keyword evidence="10" id="KW-0675">Receptor</keyword>
<evidence type="ECO:0000256" key="3">
    <source>
        <dbReference type="ARBA" id="ARBA00022452"/>
    </source>
</evidence>
<evidence type="ECO:0000259" key="9">
    <source>
        <dbReference type="Pfam" id="PF07715"/>
    </source>
</evidence>
<dbReference type="SUPFAM" id="SSF49464">
    <property type="entry name" value="Carboxypeptidase regulatory domain-like"/>
    <property type="match status" value="1"/>
</dbReference>
<dbReference type="InterPro" id="IPR008969">
    <property type="entry name" value="CarboxyPept-like_regulatory"/>
</dbReference>
<comment type="caution">
    <text evidence="10">The sequence shown here is derived from an EMBL/GenBank/DDBJ whole genome shotgun (WGS) entry which is preliminary data.</text>
</comment>
<dbReference type="NCBIfam" id="TIGR04056">
    <property type="entry name" value="OMP_RagA_SusC"/>
    <property type="match status" value="1"/>
</dbReference>
<keyword evidence="2 7" id="KW-0813">Transport</keyword>
<keyword evidence="4 7" id="KW-0812">Transmembrane</keyword>
<keyword evidence="3 7" id="KW-1134">Transmembrane beta strand</keyword>
<dbReference type="InterPro" id="IPR036942">
    <property type="entry name" value="Beta-barrel_TonB_sf"/>
</dbReference>
<dbReference type="InterPro" id="IPR039426">
    <property type="entry name" value="TonB-dep_rcpt-like"/>
</dbReference>
<dbReference type="Pfam" id="PF13715">
    <property type="entry name" value="CarbopepD_reg_2"/>
    <property type="match status" value="1"/>
</dbReference>
<keyword evidence="8" id="KW-1133">Transmembrane helix</keyword>
<dbReference type="PROSITE" id="PS52016">
    <property type="entry name" value="TONB_DEPENDENT_REC_3"/>
    <property type="match status" value="1"/>
</dbReference>
<organism evidence="10 11">
    <name type="scientific">Ravibacter arvi</name>
    <dbReference type="NCBI Taxonomy" id="2051041"/>
    <lineage>
        <taxon>Bacteria</taxon>
        <taxon>Pseudomonadati</taxon>
        <taxon>Bacteroidota</taxon>
        <taxon>Cytophagia</taxon>
        <taxon>Cytophagales</taxon>
        <taxon>Spirosomataceae</taxon>
        <taxon>Ravibacter</taxon>
    </lineage>
</organism>
<dbReference type="InterPro" id="IPR023997">
    <property type="entry name" value="TonB-dep_OMP_SusC/RagA_CS"/>
</dbReference>
<evidence type="ECO:0000256" key="7">
    <source>
        <dbReference type="PROSITE-ProRule" id="PRU01360"/>
    </source>
</evidence>
<evidence type="ECO:0000256" key="1">
    <source>
        <dbReference type="ARBA" id="ARBA00004571"/>
    </source>
</evidence>
<dbReference type="InterPro" id="IPR037066">
    <property type="entry name" value="Plug_dom_sf"/>
</dbReference>
<dbReference type="InterPro" id="IPR012910">
    <property type="entry name" value="Plug_dom"/>
</dbReference>
<evidence type="ECO:0000256" key="8">
    <source>
        <dbReference type="SAM" id="Phobius"/>
    </source>
</evidence>
<protein>
    <submittedName>
        <fullName evidence="10">TonB-dependent receptor</fullName>
    </submittedName>
</protein>
<proteinExistence type="inferred from homology"/>
<dbReference type="Gene3D" id="2.170.130.10">
    <property type="entry name" value="TonB-dependent receptor, plug domain"/>
    <property type="match status" value="1"/>
</dbReference>
<dbReference type="InterPro" id="IPR023996">
    <property type="entry name" value="TonB-dep_OMP_SusC/RagA"/>
</dbReference>
<sequence>MFKTYALHSKNPKPARPRGTWAMGVLMIMLMIFSGTAFSQNRTLSGSVSDEKNEPLPGVSILVKGTQTGTTTDIDGKFSINLTQQNPVLVFSFVGYVSQEIAIANQSELNVKLESDTKALDELVVVGYGTMKKSDLTGSVVRLNLAEKQNQPNVNLLQALSGAAPGINIEARGGANAEPSFSIRGQNSLSASSSPLIVIDDIIYNGSINDINVNDVETIDVLKDASAVSVYGSRSANGVIIITTKSGKSDKPVISFDTYHGFQTMTNNPMRVMNGDEFAERLLDWNYQSNLYKWYATNPTSAENRPVRPDASNREVVAGNLLTQEERDNYLAGRSIDWVDAVLRKGSMKNYNLNISGKNGDKLKYFVSGGYTDVDGIQINDQFKRLTLRSNLETNVNSWLKMSMNTAYSHTDESGIPASLTSARVASPLANNHIGQPDYDIFLSGELFQPYPLVNTYINNSHKTNQLQLTGRAKIEVPWVKGLTYDLNYSNRLSFEDNNTYHNYNTPEGVNNKGKAIKLPEQTRDWILNNIVNYQRSFGKHNVNLTLLYTKEVRTGSSSTLTAEGFDNEVLGYNNMGLGTLPKVSSTAWDEMSIGYMARLNYSFNSRYIFTGTFRRDGFTGFGGMTSKKANFPSLSFAWVFSDEDFAKGNGNYYGKLRLSYGVNGNQGIGRYSSLSRVASTYYVYGEAPYVGLYPSQLGNNSIIWETTKSLNLGWDFGFLNNRITGSVDMYRSNTNDVLVKRQLPPTAGYPNVWANLGGIRNKGIDIMLNSKNLTGELKWETGFVFSLNRSKITRLYGNGNDADPGNQWFVGEPITAIYDYKMSGGVWTEEELFNKQIPYAGWYPGQFRYEDLNGDNQITPDKDRKVIGSKAPNYRFSISNNFSYKGFALSFMLNSIQGGNGFFLGDNAENISPRYYMSQRMNNSAINAYWRPDAPTTNTTGIYNNPIRQSGIYQSRSFVRLQDVSVSYTLSPAVLQTLKLANCTVYLSAKNPYVWTKWQGWDPEVFGYRDTDVKLVNTDLTDKPLMRSFVAGLRFSF</sequence>
<comment type="subcellular location">
    <subcellularLocation>
        <location evidence="1 7">Cell outer membrane</location>
        <topology evidence="1 7">Multi-pass membrane protein</topology>
    </subcellularLocation>
</comment>
<evidence type="ECO:0000256" key="2">
    <source>
        <dbReference type="ARBA" id="ARBA00022448"/>
    </source>
</evidence>
<dbReference type="Pfam" id="PF07715">
    <property type="entry name" value="Plug"/>
    <property type="match status" value="1"/>
</dbReference>
<dbReference type="SUPFAM" id="SSF56935">
    <property type="entry name" value="Porins"/>
    <property type="match status" value="1"/>
</dbReference>
<accession>A0ABP8M6X8</accession>
<dbReference type="EMBL" id="BAABEY010000033">
    <property type="protein sequence ID" value="GAA4444882.1"/>
    <property type="molecule type" value="Genomic_DNA"/>
</dbReference>
<keyword evidence="6 7" id="KW-0998">Cell outer membrane</keyword>
<evidence type="ECO:0000313" key="10">
    <source>
        <dbReference type="EMBL" id="GAA4444882.1"/>
    </source>
</evidence>
<keyword evidence="5 7" id="KW-0472">Membrane</keyword>
<gene>
    <name evidence="10" type="ORF">GCM10023091_35680</name>
</gene>
<name>A0ABP8M6X8_9BACT</name>
<reference evidence="11" key="1">
    <citation type="journal article" date="2019" name="Int. J. Syst. Evol. Microbiol.">
        <title>The Global Catalogue of Microorganisms (GCM) 10K type strain sequencing project: providing services to taxonomists for standard genome sequencing and annotation.</title>
        <authorList>
            <consortium name="The Broad Institute Genomics Platform"/>
            <consortium name="The Broad Institute Genome Sequencing Center for Infectious Disease"/>
            <person name="Wu L."/>
            <person name="Ma J."/>
        </authorList>
    </citation>
    <scope>NUCLEOTIDE SEQUENCE [LARGE SCALE GENOMIC DNA]</scope>
    <source>
        <strain evidence="11">JCM 31920</strain>
    </source>
</reference>
<evidence type="ECO:0000256" key="4">
    <source>
        <dbReference type="ARBA" id="ARBA00022692"/>
    </source>
</evidence>
<dbReference type="RefSeq" id="WP_345031691.1">
    <property type="nucleotide sequence ID" value="NZ_BAABEY010000033.1"/>
</dbReference>
<comment type="similarity">
    <text evidence="7">Belongs to the TonB-dependent receptor family.</text>
</comment>
<dbReference type="Gene3D" id="2.40.170.20">
    <property type="entry name" value="TonB-dependent receptor, beta-barrel domain"/>
    <property type="match status" value="1"/>
</dbReference>
<feature type="domain" description="TonB-dependent receptor plug" evidence="9">
    <location>
        <begin position="133"/>
        <end position="239"/>
    </location>
</feature>
<dbReference type="Gene3D" id="2.60.40.1120">
    <property type="entry name" value="Carboxypeptidase-like, regulatory domain"/>
    <property type="match status" value="1"/>
</dbReference>